<evidence type="ECO:0000313" key="3">
    <source>
        <dbReference type="Proteomes" id="UP000319263"/>
    </source>
</evidence>
<dbReference type="Pfam" id="PF22513">
    <property type="entry name" value="FitA-like_RHH"/>
    <property type="match status" value="1"/>
</dbReference>
<dbReference type="Proteomes" id="UP000319263">
    <property type="component" value="Chromosome"/>
</dbReference>
<dbReference type="GO" id="GO:0006355">
    <property type="term" value="P:regulation of DNA-templated transcription"/>
    <property type="evidence" value="ECO:0007669"/>
    <property type="project" value="InterPro"/>
</dbReference>
<dbReference type="EMBL" id="CP041692">
    <property type="protein sequence ID" value="QDP98272.1"/>
    <property type="molecule type" value="Genomic_DNA"/>
</dbReference>
<evidence type="ECO:0000259" key="1">
    <source>
        <dbReference type="Pfam" id="PF22513"/>
    </source>
</evidence>
<sequence>MTSITIRDVSEETRNELAKRAARQGRSLQEYLRRELDDLAGQPDPDEWMDRVRARVRRSGTTVTAEQILADRDSGRR</sequence>
<dbReference type="InterPro" id="IPR010985">
    <property type="entry name" value="Ribbon_hlx_hlx"/>
</dbReference>
<reference evidence="2 3" key="1">
    <citation type="submission" date="2019-07" db="EMBL/GenBank/DDBJ databases">
        <title>Microlunatus dokdonensis sp. nov. isolated from the rhizospheric soil of the wild plant Elymus tsukushiensis.</title>
        <authorList>
            <person name="Ghim S.-Y."/>
            <person name="Hwang Y.-J."/>
            <person name="Son J.-S."/>
            <person name="Shin J.-H."/>
        </authorList>
    </citation>
    <scope>NUCLEOTIDE SEQUENCE [LARGE SCALE GENOMIC DNA]</scope>
    <source>
        <strain evidence="2 3">KUDC0627</strain>
    </source>
</reference>
<dbReference type="RefSeq" id="WP_143988213.1">
    <property type="nucleotide sequence ID" value="NZ_CP041692.1"/>
</dbReference>
<protein>
    <recommendedName>
        <fullName evidence="1">Antitoxin FitA-like ribbon-helix-helix domain-containing protein</fullName>
    </recommendedName>
</protein>
<keyword evidence="3" id="KW-1185">Reference proteome</keyword>
<accession>A0A516Q4H2</accession>
<organism evidence="2 3">
    <name type="scientific">Microlunatus elymi</name>
    <dbReference type="NCBI Taxonomy" id="2596828"/>
    <lineage>
        <taxon>Bacteria</taxon>
        <taxon>Bacillati</taxon>
        <taxon>Actinomycetota</taxon>
        <taxon>Actinomycetes</taxon>
        <taxon>Propionibacteriales</taxon>
        <taxon>Propionibacteriaceae</taxon>
        <taxon>Microlunatus</taxon>
    </lineage>
</organism>
<dbReference type="InterPro" id="IPR053853">
    <property type="entry name" value="FitA-like_RHH"/>
</dbReference>
<name>A0A516Q4H2_9ACTN</name>
<dbReference type="AlphaFoldDB" id="A0A516Q4H2"/>
<dbReference type="KEGG" id="mik:FOE78_22295"/>
<evidence type="ECO:0000313" key="2">
    <source>
        <dbReference type="EMBL" id="QDP98272.1"/>
    </source>
</evidence>
<dbReference type="OrthoDB" id="7107936at2"/>
<gene>
    <name evidence="2" type="ORF">FOE78_22295</name>
</gene>
<feature type="domain" description="Antitoxin FitA-like ribbon-helix-helix" evidence="1">
    <location>
        <begin position="3"/>
        <end position="38"/>
    </location>
</feature>
<proteinExistence type="predicted"/>
<dbReference type="SUPFAM" id="SSF47598">
    <property type="entry name" value="Ribbon-helix-helix"/>
    <property type="match status" value="1"/>
</dbReference>